<dbReference type="GO" id="GO:0016787">
    <property type="term" value="F:hydrolase activity"/>
    <property type="evidence" value="ECO:0007669"/>
    <property type="project" value="UniProtKB-KW"/>
</dbReference>
<evidence type="ECO:0000313" key="1">
    <source>
        <dbReference type="EMBL" id="MFC0272381.1"/>
    </source>
</evidence>
<dbReference type="NCBIfam" id="TIGR01460">
    <property type="entry name" value="HAD-SF-IIA"/>
    <property type="match status" value="1"/>
</dbReference>
<dbReference type="Proteomes" id="UP001589854">
    <property type="component" value="Unassembled WGS sequence"/>
</dbReference>
<evidence type="ECO:0000313" key="2">
    <source>
        <dbReference type="Proteomes" id="UP001589854"/>
    </source>
</evidence>
<comment type="caution">
    <text evidence="1">The sequence shown here is derived from an EMBL/GenBank/DDBJ whole genome shotgun (WGS) entry which is preliminary data.</text>
</comment>
<dbReference type="PANTHER" id="PTHR19288:SF46">
    <property type="entry name" value="HALOACID DEHALOGENASE-LIKE HYDROLASE DOMAIN-CONTAINING PROTEIN 2"/>
    <property type="match status" value="1"/>
</dbReference>
<dbReference type="Pfam" id="PF13242">
    <property type="entry name" value="Hydrolase_like"/>
    <property type="match status" value="1"/>
</dbReference>
<sequence length="278" mass="30614">MIKMTMNMANCTTFIFDLDGSVYSGSRMYPGVQELLRLLDLKQKQIYFLSNNSTDTAETIREKLRGMGLAVQRSSILVATELVGDYLLEKYGIVRVKTFGTPALQHSIKSAGHIILSVGSKNPCDVVVVGRDPSFTYEKLHDCARSLTEGVKLVAVNPDLYHPGEDGSRVPETGALISAIQAVSGATELESVGKPYYYSFKKIMEQSSVKPQSCIMIGDNPYTDIQGGYLAGMHTVWISHGQPFPLDLGFKPDITIPSIGELVHYLLIEEVMHLEGNF</sequence>
<keyword evidence="2" id="KW-1185">Reference proteome</keyword>
<protein>
    <submittedName>
        <fullName evidence="1">HAD-IIA family hydrolase</fullName>
    </submittedName>
</protein>
<organism evidence="1 2">
    <name type="scientific">Metabacillus herbersteinensis</name>
    <dbReference type="NCBI Taxonomy" id="283816"/>
    <lineage>
        <taxon>Bacteria</taxon>
        <taxon>Bacillati</taxon>
        <taxon>Bacillota</taxon>
        <taxon>Bacilli</taxon>
        <taxon>Bacillales</taxon>
        <taxon>Bacillaceae</taxon>
        <taxon>Metabacillus</taxon>
    </lineage>
</organism>
<reference evidence="1 2" key="1">
    <citation type="submission" date="2024-09" db="EMBL/GenBank/DDBJ databases">
        <authorList>
            <person name="Sun Q."/>
            <person name="Mori K."/>
        </authorList>
    </citation>
    <scope>NUCLEOTIDE SEQUENCE [LARGE SCALE GENOMIC DNA]</scope>
    <source>
        <strain evidence="1 2">CCM 7228</strain>
    </source>
</reference>
<dbReference type="InterPro" id="IPR023214">
    <property type="entry name" value="HAD_sf"/>
</dbReference>
<proteinExistence type="predicted"/>
<gene>
    <name evidence="1" type="ORF">ACFFIX_13145</name>
</gene>
<dbReference type="InterPro" id="IPR036412">
    <property type="entry name" value="HAD-like_sf"/>
</dbReference>
<dbReference type="EMBL" id="JBHLVO010000010">
    <property type="protein sequence ID" value="MFC0272381.1"/>
    <property type="molecule type" value="Genomic_DNA"/>
</dbReference>
<accession>A0ABV6GFD5</accession>
<dbReference type="SUPFAM" id="SSF56784">
    <property type="entry name" value="HAD-like"/>
    <property type="match status" value="1"/>
</dbReference>
<dbReference type="PANTHER" id="PTHR19288">
    <property type="entry name" value="4-NITROPHENYLPHOSPHATASE-RELATED"/>
    <property type="match status" value="1"/>
</dbReference>
<keyword evidence="1" id="KW-0378">Hydrolase</keyword>
<dbReference type="Pfam" id="PF13344">
    <property type="entry name" value="Hydrolase_6"/>
    <property type="match status" value="1"/>
</dbReference>
<dbReference type="Gene3D" id="3.40.50.1000">
    <property type="entry name" value="HAD superfamily/HAD-like"/>
    <property type="match status" value="2"/>
</dbReference>
<dbReference type="InterPro" id="IPR006357">
    <property type="entry name" value="HAD-SF_hydro_IIA"/>
</dbReference>
<name>A0ABV6GFD5_9BACI</name>